<evidence type="ECO:0000313" key="1">
    <source>
        <dbReference type="EMBL" id="QJA91587.1"/>
    </source>
</evidence>
<sequence>MFSLSEETKNNLITSILQDTLSKPSNKTHPYFVVGKSYFFRNITFHLIGTIAAIDENGITLQAGTVSYVANSGRFMQSIDDGILNEVEPVKTSAYINLNALVDAFEWCHPLPRKQQ</sequence>
<gene>
    <name evidence="1" type="ORF">MM415B03320_0004</name>
</gene>
<dbReference type="EMBL" id="MT142998">
    <property type="protein sequence ID" value="QJA91587.1"/>
    <property type="molecule type" value="Genomic_DNA"/>
</dbReference>
<organism evidence="1">
    <name type="scientific">viral metagenome</name>
    <dbReference type="NCBI Taxonomy" id="1070528"/>
    <lineage>
        <taxon>unclassified sequences</taxon>
        <taxon>metagenomes</taxon>
        <taxon>organismal metagenomes</taxon>
    </lineage>
</organism>
<accession>A0A6M3L999</accession>
<protein>
    <submittedName>
        <fullName evidence="1">Uncharacterized protein</fullName>
    </submittedName>
</protein>
<reference evidence="1" key="1">
    <citation type="submission" date="2020-03" db="EMBL/GenBank/DDBJ databases">
        <title>The deep terrestrial virosphere.</title>
        <authorList>
            <person name="Holmfeldt K."/>
            <person name="Nilsson E."/>
            <person name="Simone D."/>
            <person name="Lopez-Fernandez M."/>
            <person name="Wu X."/>
            <person name="de Brujin I."/>
            <person name="Lundin D."/>
            <person name="Andersson A."/>
            <person name="Bertilsson S."/>
            <person name="Dopson M."/>
        </authorList>
    </citation>
    <scope>NUCLEOTIDE SEQUENCE</scope>
    <source>
        <strain evidence="1">MM415B03320</strain>
    </source>
</reference>
<dbReference type="AlphaFoldDB" id="A0A6M3L999"/>
<proteinExistence type="predicted"/>
<name>A0A6M3L999_9ZZZZ</name>